<accession>A0ABQ8LRZ4</accession>
<dbReference type="Gene3D" id="2.120.10.80">
    <property type="entry name" value="Kelch-type beta propeller"/>
    <property type="match status" value="2"/>
</dbReference>
<keyword evidence="3" id="KW-1185">Reference proteome</keyword>
<proteinExistence type="predicted"/>
<dbReference type="EMBL" id="JACTAM010000020">
    <property type="protein sequence ID" value="KAI2652438.1"/>
    <property type="molecule type" value="Genomic_DNA"/>
</dbReference>
<dbReference type="InterPro" id="IPR006652">
    <property type="entry name" value="Kelch_1"/>
</dbReference>
<evidence type="ECO:0000313" key="2">
    <source>
        <dbReference type="EMBL" id="KAI2652438.1"/>
    </source>
</evidence>
<comment type="caution">
    <text evidence="2">The sequence shown here is derived from an EMBL/GenBank/DDBJ whole genome shotgun (WGS) entry which is preliminary data.</text>
</comment>
<evidence type="ECO:0000313" key="3">
    <source>
        <dbReference type="Proteomes" id="UP000830375"/>
    </source>
</evidence>
<name>A0ABQ8LRZ4_LABRO</name>
<dbReference type="SMART" id="SM00612">
    <property type="entry name" value="Kelch"/>
    <property type="match status" value="5"/>
</dbReference>
<dbReference type="PANTHER" id="PTHR45632">
    <property type="entry name" value="LD33804P"/>
    <property type="match status" value="1"/>
</dbReference>
<keyword evidence="1" id="KW-0880">Kelch repeat</keyword>
<sequence>MDSDAPTSSDNVRSEILLAIGGWSCDCPTKIIEAYDSNADSWVRLPLQDEHPRAYHGTAVLNEDVYCVGGFDGVQYFNSVRKLNLTTQTWHEVGPMYERRCYVSVAVLDGLIYAMGGCDGYERLNSVERYKPETNQWTRTAPMIERRSDASATSLQGRIYICGGYTGRECLFSAESFHPETNQWTLIAPMRSRRVGGYDGSAGGSRLWSAEAYNPQRNIWCDIASMHSPRSNFGIGVVDHQLFAVGGYVGFIQTSDVERYNERTNEW</sequence>
<evidence type="ECO:0000256" key="1">
    <source>
        <dbReference type="ARBA" id="ARBA00022441"/>
    </source>
</evidence>
<dbReference type="Pfam" id="PF01344">
    <property type="entry name" value="Kelch_1"/>
    <property type="match status" value="2"/>
</dbReference>
<organism evidence="2 3">
    <name type="scientific">Labeo rohita</name>
    <name type="common">Indian major carp</name>
    <name type="synonym">Cyprinus rohita</name>
    <dbReference type="NCBI Taxonomy" id="84645"/>
    <lineage>
        <taxon>Eukaryota</taxon>
        <taxon>Metazoa</taxon>
        <taxon>Chordata</taxon>
        <taxon>Craniata</taxon>
        <taxon>Vertebrata</taxon>
        <taxon>Euteleostomi</taxon>
        <taxon>Actinopterygii</taxon>
        <taxon>Neopterygii</taxon>
        <taxon>Teleostei</taxon>
        <taxon>Ostariophysi</taxon>
        <taxon>Cypriniformes</taxon>
        <taxon>Cyprinidae</taxon>
        <taxon>Labeoninae</taxon>
        <taxon>Labeonini</taxon>
        <taxon>Labeo</taxon>
    </lineage>
</organism>
<dbReference type="Proteomes" id="UP000830375">
    <property type="component" value="Unassembled WGS sequence"/>
</dbReference>
<dbReference type="SUPFAM" id="SSF117281">
    <property type="entry name" value="Kelch motif"/>
    <property type="match status" value="1"/>
</dbReference>
<dbReference type="PRINTS" id="PR00501">
    <property type="entry name" value="KELCHREPEAT"/>
</dbReference>
<gene>
    <name evidence="2" type="ORF">H4Q32_029202</name>
</gene>
<dbReference type="PANTHER" id="PTHR45632:SF17">
    <property type="entry name" value="KELCH-LIKE PROTEIN 31"/>
    <property type="match status" value="1"/>
</dbReference>
<protein>
    <submittedName>
        <fullName evidence="2">Kelch-like protein 10</fullName>
    </submittedName>
</protein>
<dbReference type="InterPro" id="IPR015915">
    <property type="entry name" value="Kelch-typ_b-propeller"/>
</dbReference>
<reference evidence="2 3" key="1">
    <citation type="submission" date="2022-01" db="EMBL/GenBank/DDBJ databases">
        <title>A high-quality chromosome-level genome assembly of rohu carp, Labeo rohita.</title>
        <authorList>
            <person name="Arick M.A. II"/>
            <person name="Hsu C.-Y."/>
            <person name="Magbanua Z."/>
            <person name="Pechanova O."/>
            <person name="Grover C."/>
            <person name="Miller E."/>
            <person name="Thrash A."/>
            <person name="Ezzel L."/>
            <person name="Alam S."/>
            <person name="Benzie J."/>
            <person name="Hamilton M."/>
            <person name="Karsi A."/>
            <person name="Lawrence M.L."/>
            <person name="Peterson D.G."/>
        </authorList>
    </citation>
    <scope>NUCLEOTIDE SEQUENCE [LARGE SCALE GENOMIC DNA]</scope>
    <source>
        <strain evidence="3">BAU-BD-2019</strain>
        <tissue evidence="2">Blood</tissue>
    </source>
</reference>
<dbReference type="Pfam" id="PF24681">
    <property type="entry name" value="Kelch_KLHDC2_KLHL20_DRC7"/>
    <property type="match status" value="1"/>
</dbReference>